<dbReference type="InterPro" id="IPR029962">
    <property type="entry name" value="TBL"/>
</dbReference>
<reference evidence="11 12" key="1">
    <citation type="submission" date="2020-09" db="EMBL/GenBank/DDBJ databases">
        <title>De no assembly of potato wild relative species, Solanum commersonii.</title>
        <authorList>
            <person name="Cho K."/>
        </authorList>
    </citation>
    <scope>NUCLEOTIDE SEQUENCE [LARGE SCALE GENOMIC DNA]</scope>
    <source>
        <strain evidence="11">LZ3.2</strain>
        <tissue evidence="11">Leaf</tissue>
    </source>
</reference>
<keyword evidence="3 8" id="KW-0812">Transmembrane</keyword>
<evidence type="ECO:0000256" key="1">
    <source>
        <dbReference type="ARBA" id="ARBA00004167"/>
    </source>
</evidence>
<evidence type="ECO:0000256" key="3">
    <source>
        <dbReference type="ARBA" id="ARBA00022692"/>
    </source>
</evidence>
<dbReference type="InterPro" id="IPR026057">
    <property type="entry name" value="TBL_C"/>
</dbReference>
<accession>A0A9J5Z441</accession>
<dbReference type="InterPro" id="IPR025846">
    <property type="entry name" value="TBL_N"/>
</dbReference>
<feature type="domain" description="Trichome birefringence-like C-terminal" evidence="9">
    <location>
        <begin position="364"/>
        <end position="517"/>
    </location>
</feature>
<feature type="domain" description="Trichome birefringence-like N-terminal" evidence="10">
    <location>
        <begin position="311"/>
        <end position="363"/>
    </location>
</feature>
<comment type="similarity">
    <text evidence="2">Belongs to the PC-esterase family. TBL subfamily.</text>
</comment>
<dbReference type="Pfam" id="PF13839">
    <property type="entry name" value="PC-Esterase"/>
    <property type="match status" value="3"/>
</dbReference>
<keyword evidence="6 8" id="KW-1133">Transmembrane helix</keyword>
<feature type="domain" description="Trichome birefringence-like C-terminal" evidence="9">
    <location>
        <begin position="978"/>
        <end position="1259"/>
    </location>
</feature>
<evidence type="ECO:0000256" key="6">
    <source>
        <dbReference type="ARBA" id="ARBA00022989"/>
    </source>
</evidence>
<dbReference type="OrthoDB" id="1932925at2759"/>
<evidence type="ECO:0000313" key="12">
    <source>
        <dbReference type="Proteomes" id="UP000824120"/>
    </source>
</evidence>
<dbReference type="AlphaFoldDB" id="A0A9J5Z441"/>
<dbReference type="InterPro" id="IPR018939">
    <property type="entry name" value="Autophagy-rel_prot_27"/>
</dbReference>
<feature type="transmembrane region" description="Helical" evidence="8">
    <location>
        <begin position="245"/>
        <end position="269"/>
    </location>
</feature>
<keyword evidence="7 8" id="KW-0472">Membrane</keyword>
<evidence type="ECO:0008006" key="13">
    <source>
        <dbReference type="Google" id="ProtNLM"/>
    </source>
</evidence>
<gene>
    <name evidence="11" type="ORF">H5410_028942</name>
</gene>
<comment type="subcellular location">
    <subcellularLocation>
        <location evidence="1">Membrane</location>
        <topology evidence="1">Single-pass membrane protein</topology>
    </subcellularLocation>
</comment>
<feature type="domain" description="Trichome birefringence-like N-terminal" evidence="10">
    <location>
        <begin position="532"/>
        <end position="584"/>
    </location>
</feature>
<dbReference type="GO" id="GO:0005794">
    <property type="term" value="C:Golgi apparatus"/>
    <property type="evidence" value="ECO:0007669"/>
    <property type="project" value="TreeGrafter"/>
</dbReference>
<keyword evidence="12" id="KW-1185">Reference proteome</keyword>
<dbReference type="Pfam" id="PF14416">
    <property type="entry name" value="PMR5N"/>
    <property type="match status" value="3"/>
</dbReference>
<dbReference type="PANTHER" id="PTHR32285">
    <property type="entry name" value="PROTEIN TRICHOME BIREFRINGENCE-LIKE 9-RELATED"/>
    <property type="match status" value="1"/>
</dbReference>
<comment type="caution">
    <text evidence="11">The sequence shown here is derived from an EMBL/GenBank/DDBJ whole genome shotgun (WGS) entry which is preliminary data.</text>
</comment>
<dbReference type="Proteomes" id="UP000824120">
    <property type="component" value="Chromosome 5"/>
</dbReference>
<evidence type="ECO:0000256" key="2">
    <source>
        <dbReference type="ARBA" id="ARBA00007727"/>
    </source>
</evidence>
<evidence type="ECO:0000259" key="9">
    <source>
        <dbReference type="Pfam" id="PF13839"/>
    </source>
</evidence>
<proteinExistence type="inferred from homology"/>
<dbReference type="GO" id="GO:0016020">
    <property type="term" value="C:membrane"/>
    <property type="evidence" value="ECO:0007669"/>
    <property type="project" value="UniProtKB-SubCell"/>
</dbReference>
<evidence type="ECO:0000256" key="8">
    <source>
        <dbReference type="SAM" id="Phobius"/>
    </source>
</evidence>
<evidence type="ECO:0000256" key="5">
    <source>
        <dbReference type="ARBA" id="ARBA00022968"/>
    </source>
</evidence>
<evidence type="ECO:0000259" key="10">
    <source>
        <dbReference type="Pfam" id="PF14416"/>
    </source>
</evidence>
<sequence length="1264" mass="145553">MTIGGSFPNRHLLRLFPLVFATIITSVYGTCQLSFEQGNKLYNYSLTNPIRNFPHGILSEDGFYKVAVNGTVLWFQLCDAMIFNHDPPTCVECGERGQEDRDGPQKSLNDYETSFRLWYLLQPWCTIVVAGGSWQDCGGISRCGMGCSALVANIIGGYPVCTTLGYSSSTSFELIDKTDPLKGITAKLSNRGSKSNCSLAVSVVCDTNGVQGPQTLELVGTCDYATKIHHPSGCALIISSHGNGMGWFGTMLILILFFFGVYLLGGAVYRYYSLGIRGIDSSFTSLVRRFRGPSHEKNKKLPFAIGETKEGCNVFNGKWVWDEKRPLYEESECPYIQPQLTCQEHERPDKNYQHWRWQPHDCSLPSFNATLVLETLRGKRMLFVGDSLNRGQYVSMVCLVHRLIPENAKSMKTIGNFDVFTIKDYNATIEFYWAPFLLESNSDDAVKHRIEERVVRKGSINAHGKYWKGANIIVFNTYLWWMRGPHFNILQGSFDDEVKDIVEVSTEEAYGMAIKKKSKEKLPFAIGETKEGCNVFNGKWIWDEKRPLYEESECPYIQPQLTCQEHGRPDKDYQHWRWQPHNCSLPSFNATLMLETLRGKKMLFVGDSLNRGQYVSMVCLVHRIIPENAKSMNTVGSFDVFNIKDYNATIEFYWAPFLLESNSDNPGKHRIEERVVRKDSINTHGKYWKGADIIVFNTYLWWRSGFNFNILQGSFDDEVKDIVEVSTEEAYRMAMKSLLRWIKKNMDPKKTRVFFTSMSPSHERSIDWGGEPNKNCYNETKMIEDPNYWGSDSRKSIMQVISQEFGKSKLPISFLNITQLSSYRKDAHTTIYKKQWSKLTQKQLANPFSYADCFHCLVVFLITYSSYLLPSSPSVTSLANLIWPNPKSSSKFLILSCLTLFFVVLEKNKDYTLPPFAIGEGEKDCNLFSGKWIWDELNRPLYNESECPYLLPQVTCQEHGRPDKDYLYWRWQPNDCLIPRFNASLILENLRGKRMMFVGDSLNRGQFTSMVCLLHKIVPNDAKSLDKVDSFTIFTAKDYNATIEFYWAPFLLESNADSPGKHRVPYRIVRKNSIDTHGKYWKGVDILVFNTYIWWMSGRTFKILNGTFDDDNVKDIEDVPTNDAYRMGMKNLLRWINKNMDPKRNRVFFTSMSKEWGGDPNGNCYNETKMIEDPNYWGSDSRKSIMQVIKEEFSKSKVPITFLNITQLSMPRRDAHTSIYKERWGPLSPQEKANPSSYADCIHWCLPGLQDVWNELLYAKLFYA</sequence>
<dbReference type="Pfam" id="PF09451">
    <property type="entry name" value="ATG27"/>
    <property type="match status" value="1"/>
</dbReference>
<dbReference type="PANTHER" id="PTHR32285:SF190">
    <property type="entry name" value="PROTEIN TRICHOME BIREFRINGENCE-LIKE 33"/>
    <property type="match status" value="1"/>
</dbReference>
<feature type="transmembrane region" description="Helical" evidence="8">
    <location>
        <begin position="12"/>
        <end position="30"/>
    </location>
</feature>
<protein>
    <recommendedName>
        <fullName evidence="13">Trichome birefringence-like N-terminal domain-containing protein</fullName>
    </recommendedName>
</protein>
<evidence type="ECO:0000256" key="7">
    <source>
        <dbReference type="ARBA" id="ARBA00023136"/>
    </source>
</evidence>
<evidence type="ECO:0000313" key="11">
    <source>
        <dbReference type="EMBL" id="KAG5607450.1"/>
    </source>
</evidence>
<keyword evidence="4" id="KW-0732">Signal</keyword>
<feature type="domain" description="Trichome birefringence-like C-terminal" evidence="9">
    <location>
        <begin position="585"/>
        <end position="856"/>
    </location>
</feature>
<keyword evidence="5" id="KW-0735">Signal-anchor</keyword>
<name>A0A9J5Z441_SOLCO</name>
<dbReference type="GO" id="GO:0016413">
    <property type="term" value="F:O-acetyltransferase activity"/>
    <property type="evidence" value="ECO:0007669"/>
    <property type="project" value="InterPro"/>
</dbReference>
<evidence type="ECO:0000256" key="4">
    <source>
        <dbReference type="ARBA" id="ARBA00022729"/>
    </source>
</evidence>
<feature type="domain" description="Trichome birefringence-like N-terminal" evidence="10">
    <location>
        <begin position="924"/>
        <end position="976"/>
    </location>
</feature>
<dbReference type="EMBL" id="JACXVP010000005">
    <property type="protein sequence ID" value="KAG5607450.1"/>
    <property type="molecule type" value="Genomic_DNA"/>
</dbReference>
<organism evidence="11 12">
    <name type="scientific">Solanum commersonii</name>
    <name type="common">Commerson's wild potato</name>
    <name type="synonym">Commerson's nightshade</name>
    <dbReference type="NCBI Taxonomy" id="4109"/>
    <lineage>
        <taxon>Eukaryota</taxon>
        <taxon>Viridiplantae</taxon>
        <taxon>Streptophyta</taxon>
        <taxon>Embryophyta</taxon>
        <taxon>Tracheophyta</taxon>
        <taxon>Spermatophyta</taxon>
        <taxon>Magnoliopsida</taxon>
        <taxon>eudicotyledons</taxon>
        <taxon>Gunneridae</taxon>
        <taxon>Pentapetalae</taxon>
        <taxon>asterids</taxon>
        <taxon>lamiids</taxon>
        <taxon>Solanales</taxon>
        <taxon>Solanaceae</taxon>
        <taxon>Solanoideae</taxon>
        <taxon>Solaneae</taxon>
        <taxon>Solanum</taxon>
    </lineage>
</organism>